<gene>
    <name evidence="7" type="ORF">DY78_GL003023</name>
</gene>
<dbReference type="AlphaFoldDB" id="A0A0R2NQJ9"/>
<evidence type="ECO:0000256" key="1">
    <source>
        <dbReference type="ARBA" id="ARBA00005854"/>
    </source>
</evidence>
<dbReference type="Gene3D" id="3.40.50.720">
    <property type="entry name" value="NAD(P)-binding Rossmann-like Domain"/>
    <property type="match status" value="2"/>
</dbReference>
<dbReference type="EMBL" id="AYGX02000071">
    <property type="protein sequence ID" value="KRO27660.1"/>
    <property type="molecule type" value="Genomic_DNA"/>
</dbReference>
<dbReference type="Pfam" id="PF00389">
    <property type="entry name" value="2-Hacid_dh"/>
    <property type="match status" value="1"/>
</dbReference>
<dbReference type="CDD" id="cd12178">
    <property type="entry name" value="2-Hacid_dh_13"/>
    <property type="match status" value="1"/>
</dbReference>
<dbReference type="GO" id="GO:0051287">
    <property type="term" value="F:NAD binding"/>
    <property type="evidence" value="ECO:0007669"/>
    <property type="project" value="InterPro"/>
</dbReference>
<dbReference type="PANTHER" id="PTHR42789:SF1">
    <property type="entry name" value="D-ISOMER SPECIFIC 2-HYDROXYACID DEHYDROGENASE FAMILY PROTEIN (AFU_ORTHOLOGUE AFUA_6G10090)"/>
    <property type="match status" value="1"/>
</dbReference>
<evidence type="ECO:0000313" key="8">
    <source>
        <dbReference type="Proteomes" id="UP000050920"/>
    </source>
</evidence>
<feature type="domain" description="D-isomer specific 2-hydroxyacid dehydrogenase catalytic" evidence="5">
    <location>
        <begin position="5"/>
        <end position="319"/>
    </location>
</feature>
<dbReference type="SUPFAM" id="SSF51735">
    <property type="entry name" value="NAD(P)-binding Rossmann-fold domains"/>
    <property type="match status" value="1"/>
</dbReference>
<proteinExistence type="inferred from homology"/>
<evidence type="ECO:0000259" key="5">
    <source>
        <dbReference type="Pfam" id="PF00389"/>
    </source>
</evidence>
<dbReference type="PROSITE" id="PS00670">
    <property type="entry name" value="D_2_HYDROXYACID_DH_2"/>
    <property type="match status" value="1"/>
</dbReference>
<evidence type="ECO:0000256" key="2">
    <source>
        <dbReference type="ARBA" id="ARBA00023002"/>
    </source>
</evidence>
<dbReference type="FunFam" id="3.40.50.720:FF:000203">
    <property type="entry name" value="D-3-phosphoglycerate dehydrogenase (SerA)"/>
    <property type="match status" value="1"/>
</dbReference>
<dbReference type="InterPro" id="IPR036291">
    <property type="entry name" value="NAD(P)-bd_dom_sf"/>
</dbReference>
<dbReference type="InterPro" id="IPR050857">
    <property type="entry name" value="D-2-hydroxyacid_DH"/>
</dbReference>
<evidence type="ECO:0000256" key="4">
    <source>
        <dbReference type="RuleBase" id="RU003719"/>
    </source>
</evidence>
<keyword evidence="8" id="KW-1185">Reference proteome</keyword>
<feature type="domain" description="D-isomer specific 2-hydroxyacid dehydrogenase NAD-binding" evidence="6">
    <location>
        <begin position="110"/>
        <end position="287"/>
    </location>
</feature>
<comment type="caution">
    <text evidence="7">The sequence shown here is derived from an EMBL/GenBank/DDBJ whole genome shotgun (WGS) entry which is preliminary data.</text>
</comment>
<dbReference type="PANTHER" id="PTHR42789">
    <property type="entry name" value="D-ISOMER SPECIFIC 2-HYDROXYACID DEHYDROGENASE FAMILY PROTEIN (AFU_ORTHOLOGUE AFUA_6G10090)"/>
    <property type="match status" value="1"/>
</dbReference>
<dbReference type="PROSITE" id="PS00671">
    <property type="entry name" value="D_2_HYDROXYACID_DH_3"/>
    <property type="match status" value="1"/>
</dbReference>
<dbReference type="InterPro" id="IPR029753">
    <property type="entry name" value="D-isomer_DH_CS"/>
</dbReference>
<organism evidence="7 8">
    <name type="scientific">Lactiplantibacillus fabifermentans DSM 21115</name>
    <dbReference type="NCBI Taxonomy" id="1413187"/>
    <lineage>
        <taxon>Bacteria</taxon>
        <taxon>Bacillati</taxon>
        <taxon>Bacillota</taxon>
        <taxon>Bacilli</taxon>
        <taxon>Lactobacillales</taxon>
        <taxon>Lactobacillaceae</taxon>
        <taxon>Lactiplantibacillus</taxon>
    </lineage>
</organism>
<dbReference type="RefSeq" id="WP_024625932.1">
    <property type="nucleotide sequence ID" value="NZ_AYGX02000071.1"/>
</dbReference>
<name>A0A0R2NQJ9_9LACO</name>
<comment type="similarity">
    <text evidence="1 4">Belongs to the D-isomer specific 2-hydroxyacid dehydrogenase family.</text>
</comment>
<dbReference type="InterPro" id="IPR006139">
    <property type="entry name" value="D-isomer_2_OHA_DH_cat_dom"/>
</dbReference>
<protein>
    <submittedName>
        <fullName evidence="7">Glyoxylate reductase</fullName>
    </submittedName>
</protein>
<accession>A0A0R2NQJ9</accession>
<evidence type="ECO:0000256" key="3">
    <source>
        <dbReference type="ARBA" id="ARBA00023027"/>
    </source>
</evidence>
<evidence type="ECO:0000313" key="7">
    <source>
        <dbReference type="EMBL" id="KRO27660.1"/>
    </source>
</evidence>
<keyword evidence="2 4" id="KW-0560">Oxidoreductase</keyword>
<evidence type="ECO:0000259" key="6">
    <source>
        <dbReference type="Pfam" id="PF02826"/>
    </source>
</evidence>
<keyword evidence="3" id="KW-0520">NAD</keyword>
<dbReference type="Proteomes" id="UP000050920">
    <property type="component" value="Unassembled WGS sequence"/>
</dbReference>
<dbReference type="InterPro" id="IPR006140">
    <property type="entry name" value="D-isomer_DH_NAD-bd"/>
</dbReference>
<dbReference type="GO" id="GO:0016616">
    <property type="term" value="F:oxidoreductase activity, acting on the CH-OH group of donors, NAD or NADP as acceptor"/>
    <property type="evidence" value="ECO:0007669"/>
    <property type="project" value="InterPro"/>
</dbReference>
<dbReference type="Pfam" id="PF02826">
    <property type="entry name" value="2-Hacid_dh_C"/>
    <property type="match status" value="1"/>
</dbReference>
<sequence length="329" mass="34569">MAKIFISAAIPTSGITALQQAGFEPAVYQGTGLISQSELIAGVADAEVLITPLSTQVDQTVIDQAPNLKLIANFGAGFNNIDINYAASKAIAVTNTPGVSTASTAEVTCGLILALMHRMVEGDQLMRTTGFNGWAPLFFLGHELKGKTLGIIGMGAIGQAVAKRLHAFGMNIVYNQRRPIDVFTASKTDATELSLNELLATADVISLHAPLTSATHHLIGAEQLALMKPSAYLINAARGPLVDEHALLTQLQNHQLAGAALDVYETEPALTPGFAELKNVVLTPHIGNATVEARDAMAKIVTDNAIAVLNGDYPQAVVNGVKAEKISED</sequence>
<reference evidence="7 8" key="1">
    <citation type="journal article" date="2015" name="Genome Announc.">
        <title>Expanding the biotechnology potential of lactobacilli through comparative genomics of 213 strains and associated genera.</title>
        <authorList>
            <person name="Sun Z."/>
            <person name="Harris H.M."/>
            <person name="McCann A."/>
            <person name="Guo C."/>
            <person name="Argimon S."/>
            <person name="Zhang W."/>
            <person name="Yang X."/>
            <person name="Jeffery I.B."/>
            <person name="Cooney J.C."/>
            <person name="Kagawa T.F."/>
            <person name="Liu W."/>
            <person name="Song Y."/>
            <person name="Salvetti E."/>
            <person name="Wrobel A."/>
            <person name="Rasinkangas P."/>
            <person name="Parkhill J."/>
            <person name="Rea M.C."/>
            <person name="O'Sullivan O."/>
            <person name="Ritari J."/>
            <person name="Douillard F.P."/>
            <person name="Paul Ross R."/>
            <person name="Yang R."/>
            <person name="Briner A.E."/>
            <person name="Felis G.E."/>
            <person name="de Vos W.M."/>
            <person name="Barrangou R."/>
            <person name="Klaenhammer T.R."/>
            <person name="Caufield P.W."/>
            <person name="Cui Y."/>
            <person name="Zhang H."/>
            <person name="O'Toole P.W."/>
        </authorList>
    </citation>
    <scope>NUCLEOTIDE SEQUENCE [LARGE SCALE GENOMIC DNA]</scope>
    <source>
        <strain evidence="7 8">DSM 21115</strain>
    </source>
</reference>
<dbReference type="SUPFAM" id="SSF52283">
    <property type="entry name" value="Formate/glycerate dehydrogenase catalytic domain-like"/>
    <property type="match status" value="1"/>
</dbReference>